<comment type="similarity">
    <text evidence="1">Belongs to the LysR transcriptional regulatory family.</text>
</comment>
<dbReference type="Pfam" id="PF00126">
    <property type="entry name" value="HTH_1"/>
    <property type="match status" value="1"/>
</dbReference>
<keyword evidence="3 6" id="KW-0238">DNA-binding</keyword>
<proteinExistence type="inferred from homology"/>
<dbReference type="PANTHER" id="PTHR30537">
    <property type="entry name" value="HTH-TYPE TRANSCRIPTIONAL REGULATOR"/>
    <property type="match status" value="1"/>
</dbReference>
<dbReference type="Gene3D" id="3.40.190.290">
    <property type="match status" value="1"/>
</dbReference>
<keyword evidence="4" id="KW-0804">Transcription</keyword>
<dbReference type="RefSeq" id="WP_306850525.1">
    <property type="nucleotide sequence ID" value="NZ_JAUSSK010000003.1"/>
</dbReference>
<evidence type="ECO:0000256" key="2">
    <source>
        <dbReference type="ARBA" id="ARBA00023015"/>
    </source>
</evidence>
<feature type="domain" description="HTH lysR-type" evidence="5">
    <location>
        <begin position="4"/>
        <end position="61"/>
    </location>
</feature>
<protein>
    <submittedName>
        <fullName evidence="6">DNA-binding transcriptional LysR family regulator</fullName>
    </submittedName>
</protein>
<evidence type="ECO:0000313" key="6">
    <source>
        <dbReference type="EMBL" id="MDQ0010436.1"/>
    </source>
</evidence>
<dbReference type="GO" id="GO:0003677">
    <property type="term" value="F:DNA binding"/>
    <property type="evidence" value="ECO:0007669"/>
    <property type="project" value="UniProtKB-KW"/>
</dbReference>
<comment type="caution">
    <text evidence="6">The sequence shown here is derived from an EMBL/GenBank/DDBJ whole genome shotgun (WGS) entry which is preliminary data.</text>
</comment>
<dbReference type="Pfam" id="PF03466">
    <property type="entry name" value="LysR_substrate"/>
    <property type="match status" value="1"/>
</dbReference>
<dbReference type="PANTHER" id="PTHR30537:SF66">
    <property type="entry name" value="IRON-REGULATED VIRULENCE REGULATORY PROTEIN IRGB"/>
    <property type="match status" value="1"/>
</dbReference>
<dbReference type="EMBL" id="JAUSSK010000003">
    <property type="protein sequence ID" value="MDQ0010436.1"/>
    <property type="molecule type" value="Genomic_DNA"/>
</dbReference>
<dbReference type="PROSITE" id="PS50931">
    <property type="entry name" value="HTH_LYSR"/>
    <property type="match status" value="1"/>
</dbReference>
<evidence type="ECO:0000256" key="1">
    <source>
        <dbReference type="ARBA" id="ARBA00009437"/>
    </source>
</evidence>
<evidence type="ECO:0000256" key="3">
    <source>
        <dbReference type="ARBA" id="ARBA00023125"/>
    </source>
</evidence>
<evidence type="ECO:0000313" key="7">
    <source>
        <dbReference type="Proteomes" id="UP001237737"/>
    </source>
</evidence>
<gene>
    <name evidence="6" type="ORF">J2T07_002626</name>
</gene>
<reference evidence="6 7" key="1">
    <citation type="submission" date="2023-07" db="EMBL/GenBank/DDBJ databases">
        <title>Sorghum-associated microbial communities from plants grown in Nebraska, USA.</title>
        <authorList>
            <person name="Schachtman D."/>
        </authorList>
    </citation>
    <scope>NUCLEOTIDE SEQUENCE [LARGE SCALE GENOMIC DNA]</scope>
    <source>
        <strain evidence="6 7">CC60</strain>
    </source>
</reference>
<name>A0ABT9SZJ4_9GAMM</name>
<evidence type="ECO:0000259" key="5">
    <source>
        <dbReference type="PROSITE" id="PS50931"/>
    </source>
</evidence>
<keyword evidence="2" id="KW-0805">Transcription regulation</keyword>
<dbReference type="InterPro" id="IPR005119">
    <property type="entry name" value="LysR_subst-bd"/>
</dbReference>
<dbReference type="InterPro" id="IPR058163">
    <property type="entry name" value="LysR-type_TF_proteobact-type"/>
</dbReference>
<dbReference type="InterPro" id="IPR036388">
    <property type="entry name" value="WH-like_DNA-bd_sf"/>
</dbReference>
<keyword evidence="7" id="KW-1185">Reference proteome</keyword>
<dbReference type="Proteomes" id="UP001237737">
    <property type="component" value="Unassembled WGS sequence"/>
</dbReference>
<dbReference type="CDD" id="cd08422">
    <property type="entry name" value="PBP2_CrgA_like"/>
    <property type="match status" value="1"/>
</dbReference>
<organism evidence="6 7">
    <name type="scientific">Luteibacter jiangsuensis</name>
    <dbReference type="NCBI Taxonomy" id="637577"/>
    <lineage>
        <taxon>Bacteria</taxon>
        <taxon>Pseudomonadati</taxon>
        <taxon>Pseudomonadota</taxon>
        <taxon>Gammaproteobacteria</taxon>
        <taxon>Lysobacterales</taxon>
        <taxon>Rhodanobacteraceae</taxon>
        <taxon>Luteibacter</taxon>
    </lineage>
</organism>
<evidence type="ECO:0000256" key="4">
    <source>
        <dbReference type="ARBA" id="ARBA00023163"/>
    </source>
</evidence>
<accession>A0ABT9SZJ4</accession>
<dbReference type="PRINTS" id="PR00039">
    <property type="entry name" value="HTHLYSR"/>
</dbReference>
<dbReference type="SUPFAM" id="SSF46785">
    <property type="entry name" value="Winged helix' DNA-binding domain"/>
    <property type="match status" value="1"/>
</dbReference>
<dbReference type="InterPro" id="IPR000847">
    <property type="entry name" value="LysR_HTH_N"/>
</dbReference>
<dbReference type="InterPro" id="IPR036390">
    <property type="entry name" value="WH_DNA-bd_sf"/>
</dbReference>
<sequence>MADVNLNRLGVFVTLVRAGSFTAAAQQLGSTKAMVSQHLAKLEEELGVQLVVRSTRRMSLTDAGERFHEDCARVLADAEAAIAQLGECRDTPMGSLRVAAAGDHGPSIVAPALADFAARFPQVKVELVTSDSVVDLIAERFDLSIRIGWLRDSSLRAAKLASFRQCLVASPAYVAKHGAPRVPEDLAAHAWIALTVLSSPTRWTFFSAGDEAEHTVQTRTVASANSTLGVHAFVAAGLGVSVLPDYLVDEDISAGRLVALLPRFRLPEGGVYAVYPGKQPPVKVRAFIDLLKERLAGSSG</sequence>
<dbReference type="SUPFAM" id="SSF53850">
    <property type="entry name" value="Periplasmic binding protein-like II"/>
    <property type="match status" value="1"/>
</dbReference>
<dbReference type="Gene3D" id="1.10.10.10">
    <property type="entry name" value="Winged helix-like DNA-binding domain superfamily/Winged helix DNA-binding domain"/>
    <property type="match status" value="1"/>
</dbReference>